<keyword evidence="2" id="KW-1185">Reference proteome</keyword>
<gene>
    <name evidence="1" type="ORF">DPMN_012635</name>
</gene>
<evidence type="ECO:0000313" key="1">
    <source>
        <dbReference type="EMBL" id="KAH3888597.1"/>
    </source>
</evidence>
<evidence type="ECO:0000313" key="2">
    <source>
        <dbReference type="Proteomes" id="UP000828390"/>
    </source>
</evidence>
<dbReference type="GO" id="GO:0003676">
    <property type="term" value="F:nucleic acid binding"/>
    <property type="evidence" value="ECO:0007669"/>
    <property type="project" value="InterPro"/>
</dbReference>
<dbReference type="InterPro" id="IPR036397">
    <property type="entry name" value="RNaseH_sf"/>
</dbReference>
<protein>
    <submittedName>
        <fullName evidence="1">Uncharacterized protein</fullName>
    </submittedName>
</protein>
<accession>A0A9D4N8D9</accession>
<sequence>MLQVAISARPAKPITIQDLRQALLEEWVRCPQDSIRGLISSMRRRCQSVINANGNHTRY</sequence>
<proteinExistence type="predicted"/>
<dbReference type="AlphaFoldDB" id="A0A9D4N8D9"/>
<dbReference type="Gene3D" id="3.30.420.10">
    <property type="entry name" value="Ribonuclease H-like superfamily/Ribonuclease H"/>
    <property type="match status" value="1"/>
</dbReference>
<organism evidence="1 2">
    <name type="scientific">Dreissena polymorpha</name>
    <name type="common">Zebra mussel</name>
    <name type="synonym">Mytilus polymorpha</name>
    <dbReference type="NCBI Taxonomy" id="45954"/>
    <lineage>
        <taxon>Eukaryota</taxon>
        <taxon>Metazoa</taxon>
        <taxon>Spiralia</taxon>
        <taxon>Lophotrochozoa</taxon>
        <taxon>Mollusca</taxon>
        <taxon>Bivalvia</taxon>
        <taxon>Autobranchia</taxon>
        <taxon>Heteroconchia</taxon>
        <taxon>Euheterodonta</taxon>
        <taxon>Imparidentia</taxon>
        <taxon>Neoheterodontei</taxon>
        <taxon>Myida</taxon>
        <taxon>Dreissenoidea</taxon>
        <taxon>Dreissenidae</taxon>
        <taxon>Dreissena</taxon>
    </lineage>
</organism>
<dbReference type="Proteomes" id="UP000828390">
    <property type="component" value="Unassembled WGS sequence"/>
</dbReference>
<dbReference type="EMBL" id="JAIWYP010000001">
    <property type="protein sequence ID" value="KAH3888597.1"/>
    <property type="molecule type" value="Genomic_DNA"/>
</dbReference>
<comment type="caution">
    <text evidence="1">The sequence shown here is derived from an EMBL/GenBank/DDBJ whole genome shotgun (WGS) entry which is preliminary data.</text>
</comment>
<reference evidence="1" key="1">
    <citation type="journal article" date="2019" name="bioRxiv">
        <title>The Genome of the Zebra Mussel, Dreissena polymorpha: A Resource for Invasive Species Research.</title>
        <authorList>
            <person name="McCartney M.A."/>
            <person name="Auch B."/>
            <person name="Kono T."/>
            <person name="Mallez S."/>
            <person name="Zhang Y."/>
            <person name="Obille A."/>
            <person name="Becker A."/>
            <person name="Abrahante J.E."/>
            <person name="Garbe J."/>
            <person name="Badalamenti J.P."/>
            <person name="Herman A."/>
            <person name="Mangelson H."/>
            <person name="Liachko I."/>
            <person name="Sullivan S."/>
            <person name="Sone E.D."/>
            <person name="Koren S."/>
            <person name="Silverstein K.A.T."/>
            <person name="Beckman K.B."/>
            <person name="Gohl D.M."/>
        </authorList>
    </citation>
    <scope>NUCLEOTIDE SEQUENCE</scope>
    <source>
        <strain evidence="1">Duluth1</strain>
        <tissue evidence="1">Whole animal</tissue>
    </source>
</reference>
<reference evidence="1" key="2">
    <citation type="submission" date="2020-11" db="EMBL/GenBank/DDBJ databases">
        <authorList>
            <person name="McCartney M.A."/>
            <person name="Auch B."/>
            <person name="Kono T."/>
            <person name="Mallez S."/>
            <person name="Becker A."/>
            <person name="Gohl D.M."/>
            <person name="Silverstein K.A.T."/>
            <person name="Koren S."/>
            <person name="Bechman K.B."/>
            <person name="Herman A."/>
            <person name="Abrahante J.E."/>
            <person name="Garbe J."/>
        </authorList>
    </citation>
    <scope>NUCLEOTIDE SEQUENCE</scope>
    <source>
        <strain evidence="1">Duluth1</strain>
        <tissue evidence="1">Whole animal</tissue>
    </source>
</reference>
<name>A0A9D4N8D9_DREPO</name>